<keyword evidence="3" id="KW-1185">Reference proteome</keyword>
<organism evidence="2 3">
    <name type="scientific">Larinioides sclopetarius</name>
    <dbReference type="NCBI Taxonomy" id="280406"/>
    <lineage>
        <taxon>Eukaryota</taxon>
        <taxon>Metazoa</taxon>
        <taxon>Ecdysozoa</taxon>
        <taxon>Arthropoda</taxon>
        <taxon>Chelicerata</taxon>
        <taxon>Arachnida</taxon>
        <taxon>Araneae</taxon>
        <taxon>Araneomorphae</taxon>
        <taxon>Entelegynae</taxon>
        <taxon>Araneoidea</taxon>
        <taxon>Araneidae</taxon>
        <taxon>Larinioides</taxon>
    </lineage>
</organism>
<evidence type="ECO:0000256" key="1">
    <source>
        <dbReference type="SAM" id="MobiDB-lite"/>
    </source>
</evidence>
<sequence>KGGGMKERRDGRERGMSARVSGPMRKMRSRTPDCSSECSLANPNAITRFLPTIPIRSHQKKCSG</sequence>
<gene>
    <name evidence="2" type="ORF">LARSCL_LOCUS4063</name>
</gene>
<dbReference type="EMBL" id="CAXIEN010000032">
    <property type="protein sequence ID" value="CAL1268228.1"/>
    <property type="molecule type" value="Genomic_DNA"/>
</dbReference>
<proteinExistence type="predicted"/>
<dbReference type="Proteomes" id="UP001497382">
    <property type="component" value="Unassembled WGS sequence"/>
</dbReference>
<comment type="caution">
    <text evidence="2">The sequence shown here is derived from an EMBL/GenBank/DDBJ whole genome shotgun (WGS) entry which is preliminary data.</text>
</comment>
<feature type="non-terminal residue" evidence="2">
    <location>
        <position position="1"/>
    </location>
</feature>
<dbReference type="AlphaFoldDB" id="A0AAV1ZB64"/>
<feature type="region of interest" description="Disordered" evidence="1">
    <location>
        <begin position="1"/>
        <end position="37"/>
    </location>
</feature>
<name>A0AAV1ZB64_9ARAC</name>
<protein>
    <submittedName>
        <fullName evidence="2">Uncharacterized protein</fullName>
    </submittedName>
</protein>
<feature type="compositionally biased region" description="Basic and acidic residues" evidence="1">
    <location>
        <begin position="1"/>
        <end position="16"/>
    </location>
</feature>
<accession>A0AAV1ZB64</accession>
<evidence type="ECO:0000313" key="3">
    <source>
        <dbReference type="Proteomes" id="UP001497382"/>
    </source>
</evidence>
<reference evidence="2 3" key="1">
    <citation type="submission" date="2024-04" db="EMBL/GenBank/DDBJ databases">
        <authorList>
            <person name="Rising A."/>
            <person name="Reimegard J."/>
            <person name="Sonavane S."/>
            <person name="Akerstrom W."/>
            <person name="Nylinder S."/>
            <person name="Hedman E."/>
            <person name="Kallberg Y."/>
        </authorList>
    </citation>
    <scope>NUCLEOTIDE SEQUENCE [LARGE SCALE GENOMIC DNA]</scope>
</reference>
<evidence type="ECO:0000313" key="2">
    <source>
        <dbReference type="EMBL" id="CAL1268228.1"/>
    </source>
</evidence>